<dbReference type="AlphaFoldDB" id="C1ARM4"/>
<reference evidence="4 5" key="1">
    <citation type="submission" date="2009-03" db="EMBL/GenBank/DDBJ databases">
        <title>Comparison of the complete genome sequences of Rhodococcus erythropolis PR4 and Rhodococcus opacus B4.</title>
        <authorList>
            <person name="Takarada H."/>
            <person name="Sekine M."/>
            <person name="Hosoyama A."/>
            <person name="Yamada R."/>
            <person name="Fujisawa T."/>
            <person name="Omata S."/>
            <person name="Shimizu A."/>
            <person name="Tsukatani N."/>
            <person name="Tanikawa S."/>
            <person name="Fujita N."/>
            <person name="Harayama S."/>
        </authorList>
    </citation>
    <scope>NUCLEOTIDE SEQUENCE [LARGE SCALE GENOMIC DNA]</scope>
    <source>
        <strain evidence="4 5">B4</strain>
    </source>
</reference>
<evidence type="ECO:0000313" key="4">
    <source>
        <dbReference type="EMBL" id="BAH48701.1"/>
    </source>
</evidence>
<dbReference type="SUPFAM" id="SSF48498">
    <property type="entry name" value="Tetracyclin repressor-like, C-terminal domain"/>
    <property type="match status" value="1"/>
</dbReference>
<dbReference type="OrthoDB" id="5242433at2"/>
<keyword evidence="1 2" id="KW-0238">DNA-binding</keyword>
<dbReference type="PANTHER" id="PTHR30055">
    <property type="entry name" value="HTH-TYPE TRANSCRIPTIONAL REGULATOR RUTR"/>
    <property type="match status" value="1"/>
</dbReference>
<evidence type="ECO:0000256" key="1">
    <source>
        <dbReference type="ARBA" id="ARBA00023125"/>
    </source>
</evidence>
<dbReference type="PATRIC" id="fig|632772.20.peg.505"/>
<evidence type="ECO:0000256" key="2">
    <source>
        <dbReference type="PROSITE-ProRule" id="PRU00335"/>
    </source>
</evidence>
<dbReference type="Pfam" id="PF00440">
    <property type="entry name" value="TetR_N"/>
    <property type="match status" value="1"/>
</dbReference>
<dbReference type="GO" id="GO:0003700">
    <property type="term" value="F:DNA-binding transcription factor activity"/>
    <property type="evidence" value="ECO:0007669"/>
    <property type="project" value="TreeGrafter"/>
</dbReference>
<dbReference type="InterPro" id="IPR050109">
    <property type="entry name" value="HTH-type_TetR-like_transc_reg"/>
</dbReference>
<name>C1ARM4_RHOOB</name>
<proteinExistence type="predicted"/>
<feature type="DNA-binding region" description="H-T-H motif" evidence="2">
    <location>
        <begin position="30"/>
        <end position="49"/>
    </location>
</feature>
<dbReference type="HOGENOM" id="CLU_069356_15_1_11"/>
<dbReference type="GO" id="GO:0000976">
    <property type="term" value="F:transcription cis-regulatory region binding"/>
    <property type="evidence" value="ECO:0007669"/>
    <property type="project" value="TreeGrafter"/>
</dbReference>
<protein>
    <submittedName>
        <fullName evidence="4">Putative TetR family transcriptional regulator</fullName>
    </submittedName>
</protein>
<dbReference type="PROSITE" id="PS50977">
    <property type="entry name" value="HTH_TETR_2"/>
    <property type="match status" value="1"/>
</dbReference>
<dbReference type="InterPro" id="IPR009057">
    <property type="entry name" value="Homeodomain-like_sf"/>
</dbReference>
<evidence type="ECO:0000259" key="3">
    <source>
        <dbReference type="PROSITE" id="PS50977"/>
    </source>
</evidence>
<dbReference type="Proteomes" id="UP000002212">
    <property type="component" value="Chromosome"/>
</dbReference>
<dbReference type="RefSeq" id="WP_012687708.1">
    <property type="nucleotide sequence ID" value="NC_012522.1"/>
</dbReference>
<dbReference type="InterPro" id="IPR001647">
    <property type="entry name" value="HTH_TetR"/>
</dbReference>
<organism evidence="4 5">
    <name type="scientific">Rhodococcus opacus (strain B4)</name>
    <dbReference type="NCBI Taxonomy" id="632772"/>
    <lineage>
        <taxon>Bacteria</taxon>
        <taxon>Bacillati</taxon>
        <taxon>Actinomycetota</taxon>
        <taxon>Actinomycetes</taxon>
        <taxon>Mycobacteriales</taxon>
        <taxon>Nocardiaceae</taxon>
        <taxon>Rhodococcus</taxon>
    </lineage>
</organism>
<feature type="domain" description="HTH tetR-type" evidence="3">
    <location>
        <begin position="7"/>
        <end position="67"/>
    </location>
</feature>
<dbReference type="EMBL" id="AP011115">
    <property type="protein sequence ID" value="BAH48701.1"/>
    <property type="molecule type" value="Genomic_DNA"/>
</dbReference>
<dbReference type="Gene3D" id="1.10.357.10">
    <property type="entry name" value="Tetracycline Repressor, domain 2"/>
    <property type="match status" value="1"/>
</dbReference>
<dbReference type="KEGG" id="rop:ROP_04540"/>
<sequence length="212" mass="23302">MAYVKASEREEQIVAAAIREFSETGVPGTTLRAVAGRAGIPLGTLHYVFPSKERLLRAVIATVINEIAETLRAELEADKGVEHALRHGVGNFWKKLVTSRVGLQIMQYELMTYSLRSDSDGDLAQLQYERYSALVTDFCEQAAQAAGERCAVGFDSLGRIALAQVDGLILQYIAKPDPDRARRDLDHALNMLVLYADPQPVTRTKAPKAETA</sequence>
<dbReference type="PRINTS" id="PR00455">
    <property type="entry name" value="HTHTETR"/>
</dbReference>
<dbReference type="SUPFAM" id="SSF46689">
    <property type="entry name" value="Homeodomain-like"/>
    <property type="match status" value="1"/>
</dbReference>
<dbReference type="InterPro" id="IPR036271">
    <property type="entry name" value="Tet_transcr_reg_TetR-rel_C_sf"/>
</dbReference>
<dbReference type="STRING" id="632772.ROP_04540"/>
<accession>C1ARM4</accession>
<evidence type="ECO:0000313" key="5">
    <source>
        <dbReference type="Proteomes" id="UP000002212"/>
    </source>
</evidence>
<gene>
    <name evidence="4" type="ordered locus">ROP_04540</name>
</gene>
<dbReference type="PANTHER" id="PTHR30055:SF226">
    <property type="entry name" value="HTH-TYPE TRANSCRIPTIONAL REGULATOR PKSA"/>
    <property type="match status" value="1"/>
</dbReference>